<evidence type="ECO:0000256" key="8">
    <source>
        <dbReference type="ARBA" id="ARBA00022833"/>
    </source>
</evidence>
<comment type="catalytic activity">
    <reaction evidence="10 15">
        <text>2'-deoxycytidine + H2O + H(+) = 2'-deoxyuridine + NH4(+)</text>
        <dbReference type="Rhea" id="RHEA:13433"/>
        <dbReference type="ChEBI" id="CHEBI:15377"/>
        <dbReference type="ChEBI" id="CHEBI:15378"/>
        <dbReference type="ChEBI" id="CHEBI:15698"/>
        <dbReference type="ChEBI" id="CHEBI:16450"/>
        <dbReference type="ChEBI" id="CHEBI:28938"/>
        <dbReference type="EC" id="3.5.4.5"/>
    </reaction>
</comment>
<feature type="active site" description="Proton donor" evidence="12">
    <location>
        <position position="74"/>
    </location>
</feature>
<dbReference type="PROSITE" id="PS00903">
    <property type="entry name" value="CYT_DCMP_DEAMINASES_1"/>
    <property type="match status" value="1"/>
</dbReference>
<evidence type="ECO:0000256" key="15">
    <source>
        <dbReference type="RuleBase" id="RU364006"/>
    </source>
</evidence>
<dbReference type="EC" id="3.5.4.5" evidence="4 15"/>
<dbReference type="GO" id="GO:0042802">
    <property type="term" value="F:identical protein binding"/>
    <property type="evidence" value="ECO:0007669"/>
    <property type="project" value="UniProtKB-ARBA"/>
</dbReference>
<dbReference type="Proteomes" id="UP000823847">
    <property type="component" value="Unassembled WGS sequence"/>
</dbReference>
<feature type="domain" description="CMP/dCMP-type deaminase" evidence="16">
    <location>
        <begin position="20"/>
        <end position="155"/>
    </location>
</feature>
<dbReference type="GO" id="GO:0005829">
    <property type="term" value="C:cytosol"/>
    <property type="evidence" value="ECO:0007669"/>
    <property type="project" value="TreeGrafter"/>
</dbReference>
<dbReference type="GO" id="GO:0055086">
    <property type="term" value="P:nucleobase-containing small molecule metabolic process"/>
    <property type="evidence" value="ECO:0007669"/>
    <property type="project" value="UniProtKB-ARBA"/>
</dbReference>
<dbReference type="InterPro" id="IPR016193">
    <property type="entry name" value="Cytidine_deaminase-like"/>
</dbReference>
<evidence type="ECO:0000313" key="18">
    <source>
        <dbReference type="Proteomes" id="UP000823847"/>
    </source>
</evidence>
<proteinExistence type="inferred from homology"/>
<evidence type="ECO:0000256" key="6">
    <source>
        <dbReference type="ARBA" id="ARBA00022723"/>
    </source>
</evidence>
<dbReference type="AlphaFoldDB" id="A0A9D2BR60"/>
<evidence type="ECO:0000256" key="13">
    <source>
        <dbReference type="PIRSR" id="PIRSR606262-2"/>
    </source>
</evidence>
<evidence type="ECO:0000313" key="17">
    <source>
        <dbReference type="EMBL" id="HIX86608.1"/>
    </source>
</evidence>
<evidence type="ECO:0000256" key="10">
    <source>
        <dbReference type="ARBA" id="ARBA00049252"/>
    </source>
</evidence>
<evidence type="ECO:0000256" key="12">
    <source>
        <dbReference type="PIRSR" id="PIRSR606262-1"/>
    </source>
</evidence>
<keyword evidence="6 14" id="KW-0479">Metal-binding</keyword>
<dbReference type="InterPro" id="IPR006262">
    <property type="entry name" value="Cyt_deam_tetra"/>
</dbReference>
<dbReference type="CDD" id="cd01283">
    <property type="entry name" value="cytidine_deaminase"/>
    <property type="match status" value="1"/>
</dbReference>
<name>A0A9D2BR60_9BACT</name>
<organism evidence="17 18">
    <name type="scientific">Candidatus Parabacteroides intestinigallinarum</name>
    <dbReference type="NCBI Taxonomy" id="2838722"/>
    <lineage>
        <taxon>Bacteria</taxon>
        <taxon>Pseudomonadati</taxon>
        <taxon>Bacteroidota</taxon>
        <taxon>Bacteroidia</taxon>
        <taxon>Bacteroidales</taxon>
        <taxon>Tannerellaceae</taxon>
        <taxon>Parabacteroides</taxon>
    </lineage>
</organism>
<dbReference type="EMBL" id="DXEN01000064">
    <property type="protein sequence ID" value="HIX86608.1"/>
    <property type="molecule type" value="Genomic_DNA"/>
</dbReference>
<dbReference type="PANTHER" id="PTHR11644">
    <property type="entry name" value="CYTIDINE DEAMINASE"/>
    <property type="match status" value="1"/>
</dbReference>
<dbReference type="GO" id="GO:0072527">
    <property type="term" value="P:pyrimidine-containing compound metabolic process"/>
    <property type="evidence" value="ECO:0007669"/>
    <property type="project" value="UniProtKB-ARBA"/>
</dbReference>
<reference evidence="17" key="1">
    <citation type="journal article" date="2021" name="PeerJ">
        <title>Extensive microbial diversity within the chicken gut microbiome revealed by metagenomics and culture.</title>
        <authorList>
            <person name="Gilroy R."/>
            <person name="Ravi A."/>
            <person name="Getino M."/>
            <person name="Pursley I."/>
            <person name="Horton D.L."/>
            <person name="Alikhan N.F."/>
            <person name="Baker D."/>
            <person name="Gharbi K."/>
            <person name="Hall N."/>
            <person name="Watson M."/>
            <person name="Adriaenssens E.M."/>
            <person name="Foster-Nyarko E."/>
            <person name="Jarju S."/>
            <person name="Secka A."/>
            <person name="Antonio M."/>
            <person name="Oren A."/>
            <person name="Chaudhuri R.R."/>
            <person name="La Ragione R."/>
            <person name="Hildebrand F."/>
            <person name="Pallen M.J."/>
        </authorList>
    </citation>
    <scope>NUCLEOTIDE SEQUENCE</scope>
    <source>
        <strain evidence="17">ChiHecec2B26-12326</strain>
    </source>
</reference>
<dbReference type="InterPro" id="IPR050202">
    <property type="entry name" value="Cyt/Deoxycyt_deaminase"/>
</dbReference>
<feature type="binding site" evidence="14">
    <location>
        <position position="72"/>
    </location>
    <ligand>
        <name>Zn(2+)</name>
        <dbReference type="ChEBI" id="CHEBI:29105"/>
        <note>catalytic</note>
    </ligand>
</feature>
<evidence type="ECO:0000256" key="7">
    <source>
        <dbReference type="ARBA" id="ARBA00022801"/>
    </source>
</evidence>
<evidence type="ECO:0000259" key="16">
    <source>
        <dbReference type="PROSITE" id="PS51747"/>
    </source>
</evidence>
<dbReference type="GO" id="GO:0008270">
    <property type="term" value="F:zinc ion binding"/>
    <property type="evidence" value="ECO:0007669"/>
    <property type="project" value="UniProtKB-UniRule"/>
</dbReference>
<dbReference type="NCBIfam" id="NF004064">
    <property type="entry name" value="PRK05578.1"/>
    <property type="match status" value="1"/>
</dbReference>
<feature type="binding site" evidence="14">
    <location>
        <position position="110"/>
    </location>
    <ligand>
        <name>Zn(2+)</name>
        <dbReference type="ChEBI" id="CHEBI:29105"/>
        <note>catalytic</note>
    </ligand>
</feature>
<feature type="binding site" evidence="14">
    <location>
        <position position="113"/>
    </location>
    <ligand>
        <name>Zn(2+)</name>
        <dbReference type="ChEBI" id="CHEBI:29105"/>
        <note>catalytic</note>
    </ligand>
</feature>
<gene>
    <name evidence="17" type="primary">cdd</name>
    <name evidence="17" type="ORF">H9848_08390</name>
</gene>
<dbReference type="GO" id="GO:0004126">
    <property type="term" value="F:cytidine deaminase activity"/>
    <property type="evidence" value="ECO:0007669"/>
    <property type="project" value="UniProtKB-UniRule"/>
</dbReference>
<evidence type="ECO:0000256" key="2">
    <source>
        <dbReference type="ARBA" id="ARBA00003949"/>
    </source>
</evidence>
<evidence type="ECO:0000256" key="1">
    <source>
        <dbReference type="ARBA" id="ARBA00001947"/>
    </source>
</evidence>
<dbReference type="InterPro" id="IPR002125">
    <property type="entry name" value="CMP_dCMP_dom"/>
</dbReference>
<comment type="function">
    <text evidence="2 15">This enzyme scavenges exogenous and endogenous cytidine and 2'-deoxycytidine for UMP synthesis.</text>
</comment>
<comment type="caution">
    <text evidence="17">The sequence shown here is derived from an EMBL/GenBank/DDBJ whole genome shotgun (WGS) entry which is preliminary data.</text>
</comment>
<dbReference type="NCBIfam" id="TIGR01354">
    <property type="entry name" value="cyt_deam_tetra"/>
    <property type="match status" value="1"/>
</dbReference>
<evidence type="ECO:0000256" key="11">
    <source>
        <dbReference type="ARBA" id="ARBA00049558"/>
    </source>
</evidence>
<dbReference type="Pfam" id="PF00383">
    <property type="entry name" value="dCMP_cyt_deam_1"/>
    <property type="match status" value="1"/>
</dbReference>
<dbReference type="SUPFAM" id="SSF53927">
    <property type="entry name" value="Cytidine deaminase-like"/>
    <property type="match status" value="1"/>
</dbReference>
<reference evidence="17" key="2">
    <citation type="submission" date="2021-04" db="EMBL/GenBank/DDBJ databases">
        <authorList>
            <person name="Gilroy R."/>
        </authorList>
    </citation>
    <scope>NUCLEOTIDE SEQUENCE</scope>
    <source>
        <strain evidence="17">ChiHecec2B26-12326</strain>
    </source>
</reference>
<evidence type="ECO:0000256" key="4">
    <source>
        <dbReference type="ARBA" id="ARBA00012783"/>
    </source>
</evidence>
<evidence type="ECO:0000256" key="3">
    <source>
        <dbReference type="ARBA" id="ARBA00006576"/>
    </source>
</evidence>
<sequence>MRTLRWENQVSVYTVDELGESYRRLYELAYGAAREAYAPYSRFCVGAALLLENGEIVCGNNQENAAYPSGLCAERTALFYAGARFPDVPVAVLAIAALKAGKRTDSVTPCGACRQVMLEMERRHGRPIRVMLCGEKEVYEFACVADLLPFSFSDEDLVSRQG</sequence>
<dbReference type="PROSITE" id="PS51747">
    <property type="entry name" value="CYT_DCMP_DEAMINASES_2"/>
    <property type="match status" value="1"/>
</dbReference>
<protein>
    <recommendedName>
        <fullName evidence="5 15">Cytidine deaminase</fullName>
        <ecNumber evidence="4 15">3.5.4.5</ecNumber>
    </recommendedName>
    <alternativeName>
        <fullName evidence="9 15">Cytidine aminohydrolase</fullName>
    </alternativeName>
</protein>
<dbReference type="InterPro" id="IPR016192">
    <property type="entry name" value="APOBEC/CMP_deaminase_Zn-bd"/>
</dbReference>
<evidence type="ECO:0000256" key="5">
    <source>
        <dbReference type="ARBA" id="ARBA00018266"/>
    </source>
</evidence>
<evidence type="ECO:0000256" key="14">
    <source>
        <dbReference type="PIRSR" id="PIRSR606262-3"/>
    </source>
</evidence>
<keyword evidence="7 15" id="KW-0378">Hydrolase</keyword>
<dbReference type="Gene3D" id="3.40.140.10">
    <property type="entry name" value="Cytidine Deaminase, domain 2"/>
    <property type="match status" value="1"/>
</dbReference>
<dbReference type="PANTHER" id="PTHR11644:SF2">
    <property type="entry name" value="CYTIDINE DEAMINASE"/>
    <property type="match status" value="1"/>
</dbReference>
<comment type="similarity">
    <text evidence="3 15">Belongs to the cytidine and deoxycytidylate deaminase family.</text>
</comment>
<evidence type="ECO:0000256" key="9">
    <source>
        <dbReference type="ARBA" id="ARBA00032005"/>
    </source>
</evidence>
<comment type="cofactor">
    <cofactor evidence="1 14 15">
        <name>Zn(2+)</name>
        <dbReference type="ChEBI" id="CHEBI:29105"/>
    </cofactor>
</comment>
<accession>A0A9D2BR60</accession>
<feature type="binding site" evidence="13">
    <location>
        <begin position="61"/>
        <end position="67"/>
    </location>
    <ligand>
        <name>substrate</name>
    </ligand>
</feature>
<keyword evidence="8 14" id="KW-0862">Zinc</keyword>
<comment type="catalytic activity">
    <reaction evidence="11 15">
        <text>cytidine + H2O + H(+) = uridine + NH4(+)</text>
        <dbReference type="Rhea" id="RHEA:16069"/>
        <dbReference type="ChEBI" id="CHEBI:15377"/>
        <dbReference type="ChEBI" id="CHEBI:15378"/>
        <dbReference type="ChEBI" id="CHEBI:16704"/>
        <dbReference type="ChEBI" id="CHEBI:17562"/>
        <dbReference type="ChEBI" id="CHEBI:28938"/>
        <dbReference type="EC" id="3.5.4.5"/>
    </reaction>
</comment>